<evidence type="ECO:0008006" key="5">
    <source>
        <dbReference type="Google" id="ProtNLM"/>
    </source>
</evidence>
<dbReference type="EMBL" id="JAFBBZ010000001">
    <property type="protein sequence ID" value="MBM7509934.1"/>
    <property type="molecule type" value="Genomic_DNA"/>
</dbReference>
<keyword evidence="2" id="KW-0732">Signal</keyword>
<sequence length="368" mass="37875">MTLLTSAAATTVLAHLVCACASTAEPSPEVEAPPSATSGASSSAPSSRAPDRDRTPEPPVTYPTGPAPRIGLLVDSAYVPPDGEPSYPLPRLPRGADIVAATRLEDGLVVSDNRYFEGTNGLFLSTVDGVTAITPCTSGSGATNSDQTLAAWATFACPESGVATPATVHLRGADGTIRTQMVAAPNINALISAAGVLGDEVIVNRAFGSGAFVTDLDQAPRDLVGVASVAAVNEARGTIAAELSTFGWGVLDPTGAEPLFRSPQGSGLDEFSPDGDTVVARGLRRSNCATIWFLDAESGQERGTVTPGPGASSRSCGRTTPTCWLSSPRRGRPPLSSASASTATLNRPDRTTRPRPRSCSEADRARRF</sequence>
<feature type="region of interest" description="Disordered" evidence="1">
    <location>
        <begin position="26"/>
        <end position="68"/>
    </location>
</feature>
<dbReference type="RefSeq" id="WP_193667431.1">
    <property type="nucleotide sequence ID" value="NZ_JACDTV010000002.1"/>
</dbReference>
<feature type="chain" id="PRO_5047052863" description="Phytase-like domain-containing protein" evidence="2">
    <location>
        <begin position="25"/>
        <end position="368"/>
    </location>
</feature>
<feature type="compositionally biased region" description="Polar residues" evidence="1">
    <location>
        <begin position="312"/>
        <end position="324"/>
    </location>
</feature>
<dbReference type="Proteomes" id="UP000732378">
    <property type="component" value="Unassembled WGS sequence"/>
</dbReference>
<feature type="compositionally biased region" description="Low complexity" evidence="1">
    <location>
        <begin position="26"/>
        <end position="48"/>
    </location>
</feature>
<accession>A0ABS2MFG7</accession>
<protein>
    <recommendedName>
        <fullName evidence="5">Phytase-like domain-containing protein</fullName>
    </recommendedName>
</protein>
<name>A0ABS2MFG7_9ACTN</name>
<comment type="caution">
    <text evidence="3">The sequence shown here is derived from an EMBL/GenBank/DDBJ whole genome shotgun (WGS) entry which is preliminary data.</text>
</comment>
<evidence type="ECO:0000256" key="1">
    <source>
        <dbReference type="SAM" id="MobiDB-lite"/>
    </source>
</evidence>
<feature type="signal peptide" evidence="2">
    <location>
        <begin position="1"/>
        <end position="24"/>
    </location>
</feature>
<proteinExistence type="predicted"/>
<gene>
    <name evidence="3" type="ORF">JOE61_003748</name>
</gene>
<feature type="compositionally biased region" description="Low complexity" evidence="1">
    <location>
        <begin position="325"/>
        <end position="344"/>
    </location>
</feature>
<keyword evidence="4" id="KW-1185">Reference proteome</keyword>
<reference evidence="3 4" key="1">
    <citation type="submission" date="2021-01" db="EMBL/GenBank/DDBJ databases">
        <title>Sequencing the genomes of 1000 actinobacteria strains.</title>
        <authorList>
            <person name="Klenk H.-P."/>
        </authorList>
    </citation>
    <scope>NUCLEOTIDE SEQUENCE [LARGE SCALE GENOMIC DNA]</scope>
    <source>
        <strain evidence="3 4">DSM 18239</strain>
    </source>
</reference>
<evidence type="ECO:0000256" key="2">
    <source>
        <dbReference type="SAM" id="SignalP"/>
    </source>
</evidence>
<evidence type="ECO:0000313" key="4">
    <source>
        <dbReference type="Proteomes" id="UP000732378"/>
    </source>
</evidence>
<feature type="compositionally biased region" description="Basic and acidic residues" evidence="1">
    <location>
        <begin position="347"/>
        <end position="368"/>
    </location>
</feature>
<feature type="region of interest" description="Disordered" evidence="1">
    <location>
        <begin position="300"/>
        <end position="368"/>
    </location>
</feature>
<evidence type="ECO:0000313" key="3">
    <source>
        <dbReference type="EMBL" id="MBM7509934.1"/>
    </source>
</evidence>
<organism evidence="3 4">
    <name type="scientific">Nocardioides salarius</name>
    <dbReference type="NCBI Taxonomy" id="374513"/>
    <lineage>
        <taxon>Bacteria</taxon>
        <taxon>Bacillati</taxon>
        <taxon>Actinomycetota</taxon>
        <taxon>Actinomycetes</taxon>
        <taxon>Propionibacteriales</taxon>
        <taxon>Nocardioidaceae</taxon>
        <taxon>Nocardioides</taxon>
    </lineage>
</organism>